<sequence length="280" mass="31737">MRKIVFSLCMVVCAIFAAIILHKLLSLYFCSRIYDKKEAFAQTLFDKDNAALAAYARNSEKTFDLCLSNSKNAVSDFLAAAQKIQGDEISKEEMRGLLEVYKNSIFKDENVAGIKKFYFDFLDSLSVNKNEFSLAFAREFGSENPDLVSENANALSANMDFYLFDFYNAASYESQMETIVLAFINSMNCIFKDKGVSFAMKPKEKITHEDRIYNCIECQILSPQKKSNIQNFSKSFADAVEASLKKAKEAFSLSVENGISQKLSKLHDKAYKRIIGIYLK</sequence>
<accession>A0ABU4WFQ4</accession>
<protein>
    <submittedName>
        <fullName evidence="1">Uncharacterized protein</fullName>
    </submittedName>
</protein>
<evidence type="ECO:0000313" key="2">
    <source>
        <dbReference type="Proteomes" id="UP001275932"/>
    </source>
</evidence>
<reference evidence="1 2" key="1">
    <citation type="submission" date="2022-03" db="EMBL/GenBank/DDBJ databases">
        <title>Novel taxa within the pig intestine.</title>
        <authorList>
            <person name="Wylensek D."/>
            <person name="Bishof K."/>
            <person name="Afrizal A."/>
            <person name="Clavel T."/>
        </authorList>
    </citation>
    <scope>NUCLEOTIDE SEQUENCE [LARGE SCALE GENOMIC DNA]</scope>
    <source>
        <strain evidence="1 2">CLA-KB-P66</strain>
    </source>
</reference>
<gene>
    <name evidence="1" type="ORF">MOX91_02465</name>
</gene>
<organism evidence="1 2">
    <name type="scientific">Intestinicryptomonas porci</name>
    <dbReference type="NCBI Taxonomy" id="2926320"/>
    <lineage>
        <taxon>Bacteria</taxon>
        <taxon>Pseudomonadati</taxon>
        <taxon>Verrucomicrobiota</taxon>
        <taxon>Opitutia</taxon>
        <taxon>Opitutales</taxon>
        <taxon>Intestinicryptomonaceae</taxon>
        <taxon>Intestinicryptomonas</taxon>
    </lineage>
</organism>
<dbReference type="EMBL" id="JALBUT010000002">
    <property type="protein sequence ID" value="MDX8415044.1"/>
    <property type="molecule type" value="Genomic_DNA"/>
</dbReference>
<keyword evidence="2" id="KW-1185">Reference proteome</keyword>
<name>A0ABU4WFQ4_9BACT</name>
<dbReference type="Proteomes" id="UP001275932">
    <property type="component" value="Unassembled WGS sequence"/>
</dbReference>
<dbReference type="RefSeq" id="WP_370396488.1">
    <property type="nucleotide sequence ID" value="NZ_JALBUT010000002.1"/>
</dbReference>
<comment type="caution">
    <text evidence="1">The sequence shown here is derived from an EMBL/GenBank/DDBJ whole genome shotgun (WGS) entry which is preliminary data.</text>
</comment>
<evidence type="ECO:0000313" key="1">
    <source>
        <dbReference type="EMBL" id="MDX8415044.1"/>
    </source>
</evidence>
<proteinExistence type="predicted"/>